<dbReference type="InterPro" id="IPR012334">
    <property type="entry name" value="Pectin_lyas_fold"/>
</dbReference>
<comment type="subcellular location">
    <subcellularLocation>
        <location evidence="1">Secreted</location>
    </subcellularLocation>
</comment>
<dbReference type="RefSeq" id="WP_290273160.1">
    <property type="nucleotide sequence ID" value="NZ_JAUFQP010000013.1"/>
</dbReference>
<sequence>MKTNTFNLKKTIASLLFTLCFSFFNVYATDYYIDATNGDDSNNGTSASTAWETLAKVNTTIFQPGDAILFKAGESWYGTIKPQGSGAVNNPIVMGKYGSGANPAIHGDGTVNCSTETTKVRYCTLYLNNQEYWEIRDLELTNFDSSEEGGISLEQWEINNTNNYANVLKPEKYAGVNSNKVAILVEAKNMGAINQLHFINLEIHGVNGDISDKDNGGIFLEIYKGDKTPTYFDDLLFENCYIHDVDRTGLSNVSYFDTRTLTENTNWTPTLNFVIRNCTFEKSGANALIFRAAENPIVEHNLFTHCSIKETGNAAFNFNTDNAVFRFNEARFTKYNVGDNDAGGLDSDYRTKNTTLEYNYIHDNDFGILITGGPGSGTGFNDNTIFRYNILENDGVLETEGYGAWAFKISGNATNTHVYNNVIYVGTSKSYTDIVYHKNWNGGQPDGSFYHNNIFYNEGADTAFNITTSTNNYFSNNLFYGNTMLSVPLDINKIIADPKLSNPGGGESGYTLASDSPALASGVRLSTTPDKDFYQNTILEAASIDIGVEQITEDFVFQTSNNVLVMEDSFVRGGSNYETNYDGTLMEIKESSTGNLDFARRVWLKFDVSAYSNIAAATLHISGNQSAGTPFNINVNEAADLWTEETITWDNAPAVSSLIGTFATPGDIDSAYQDLEIDITNYVKSQIAGDKIVSLNLAAAEASTNTFKINHKENTSGVAAYIRIQGTTLGLDSKMKSEFVMFPNPAQESFLIQTSNAEISHVKVLSINGSLLYNINDVNSKSLTVDVSNFQTGVYFVHIKNTQGELSVEKLIKN</sequence>
<keyword evidence="3 4" id="KW-0732">Signal</keyword>
<evidence type="ECO:0000313" key="7">
    <source>
        <dbReference type="EMBL" id="MFB9104855.1"/>
    </source>
</evidence>
<evidence type="ECO:0000256" key="3">
    <source>
        <dbReference type="ARBA" id="ARBA00022729"/>
    </source>
</evidence>
<dbReference type="SMART" id="SM00710">
    <property type="entry name" value="PbH1"/>
    <property type="match status" value="5"/>
</dbReference>
<evidence type="ECO:0000313" key="8">
    <source>
        <dbReference type="Proteomes" id="UP001589590"/>
    </source>
</evidence>
<evidence type="ECO:0000256" key="1">
    <source>
        <dbReference type="ARBA" id="ARBA00004613"/>
    </source>
</evidence>
<dbReference type="Pfam" id="PF24517">
    <property type="entry name" value="CBM96"/>
    <property type="match status" value="1"/>
</dbReference>
<dbReference type="InterPro" id="IPR011050">
    <property type="entry name" value="Pectin_lyase_fold/virulence"/>
</dbReference>
<dbReference type="NCBIfam" id="TIGR04183">
    <property type="entry name" value="Por_Secre_tail"/>
    <property type="match status" value="1"/>
</dbReference>
<feature type="domain" description="Carbohydrate-binding module family 96" evidence="6">
    <location>
        <begin position="565"/>
        <end position="722"/>
    </location>
</feature>
<dbReference type="EMBL" id="JBHMFA010000005">
    <property type="protein sequence ID" value="MFB9104855.1"/>
    <property type="molecule type" value="Genomic_DNA"/>
</dbReference>
<keyword evidence="2" id="KW-0964">Secreted</keyword>
<feature type="chain" id="PRO_5047026942" evidence="4">
    <location>
        <begin position="29"/>
        <end position="814"/>
    </location>
</feature>
<feature type="domain" description="Secretion system C-terminal sorting" evidence="5">
    <location>
        <begin position="741"/>
        <end position="812"/>
    </location>
</feature>
<dbReference type="NCBIfam" id="NF033679">
    <property type="entry name" value="DNRLRE_dom"/>
    <property type="match status" value="1"/>
</dbReference>
<evidence type="ECO:0000256" key="4">
    <source>
        <dbReference type="SAM" id="SignalP"/>
    </source>
</evidence>
<dbReference type="Pfam" id="PF18962">
    <property type="entry name" value="Por_Secre_tail"/>
    <property type="match status" value="1"/>
</dbReference>
<name>A0ABV5H0L9_9FLAO</name>
<dbReference type="Proteomes" id="UP001589590">
    <property type="component" value="Unassembled WGS sequence"/>
</dbReference>
<dbReference type="InterPro" id="IPR055372">
    <property type="entry name" value="CBM96"/>
</dbReference>
<proteinExistence type="predicted"/>
<organism evidence="7 8">
    <name type="scientific">Algibacter miyuki</name>
    <dbReference type="NCBI Taxonomy" id="1306933"/>
    <lineage>
        <taxon>Bacteria</taxon>
        <taxon>Pseudomonadati</taxon>
        <taxon>Bacteroidota</taxon>
        <taxon>Flavobacteriia</taxon>
        <taxon>Flavobacteriales</taxon>
        <taxon>Flavobacteriaceae</taxon>
        <taxon>Algibacter</taxon>
    </lineage>
</organism>
<dbReference type="InterPro" id="IPR006626">
    <property type="entry name" value="PbH1"/>
</dbReference>
<evidence type="ECO:0000256" key="2">
    <source>
        <dbReference type="ARBA" id="ARBA00022525"/>
    </source>
</evidence>
<evidence type="ECO:0000259" key="6">
    <source>
        <dbReference type="Pfam" id="PF24517"/>
    </source>
</evidence>
<dbReference type="InterPro" id="IPR026444">
    <property type="entry name" value="Secre_tail"/>
</dbReference>
<evidence type="ECO:0000259" key="5">
    <source>
        <dbReference type="Pfam" id="PF18962"/>
    </source>
</evidence>
<reference evidence="7 8" key="1">
    <citation type="submission" date="2024-09" db="EMBL/GenBank/DDBJ databases">
        <authorList>
            <person name="Sun Q."/>
            <person name="Mori K."/>
        </authorList>
    </citation>
    <scope>NUCLEOTIDE SEQUENCE [LARGE SCALE GENOMIC DNA]</scope>
    <source>
        <strain evidence="7 8">CECT 8300</strain>
    </source>
</reference>
<feature type="signal peptide" evidence="4">
    <location>
        <begin position="1"/>
        <end position="28"/>
    </location>
</feature>
<accession>A0ABV5H0L9</accession>
<protein>
    <submittedName>
        <fullName evidence="7">DNRLRE domain-containing protein</fullName>
    </submittedName>
</protein>
<comment type="caution">
    <text evidence="7">The sequence shown here is derived from an EMBL/GenBank/DDBJ whole genome shotgun (WGS) entry which is preliminary data.</text>
</comment>
<dbReference type="SUPFAM" id="SSF51126">
    <property type="entry name" value="Pectin lyase-like"/>
    <property type="match status" value="2"/>
</dbReference>
<keyword evidence="8" id="KW-1185">Reference proteome</keyword>
<dbReference type="Gene3D" id="2.160.20.10">
    <property type="entry name" value="Single-stranded right-handed beta-helix, Pectin lyase-like"/>
    <property type="match status" value="1"/>
</dbReference>
<gene>
    <name evidence="7" type="ORF">ACFFU1_08085</name>
</gene>